<accession>A0A8H7TZ64</accession>
<feature type="transmembrane region" description="Helical" evidence="5">
    <location>
        <begin position="44"/>
        <end position="69"/>
    </location>
</feature>
<sequence>MSQELATLTISLFIFGYCVGPLFWGPLSEQVSIYGRRPVFLVSFPVYMCFQIGCALSHNVASIMVFRLLSGMFAAAPMSNSGCESRILLGVRTIHLYAAQCFNFGHVNVPPSLTKARISNEQPPAGMQRREGSLCPYSYLRRS</sequence>
<comment type="subcellular location">
    <subcellularLocation>
        <location evidence="1">Membrane</location>
        <topology evidence="1">Multi-pass membrane protein</topology>
    </subcellularLocation>
</comment>
<feature type="transmembrane region" description="Helical" evidence="5">
    <location>
        <begin position="5"/>
        <end position="24"/>
    </location>
</feature>
<dbReference type="GO" id="GO:0005886">
    <property type="term" value="C:plasma membrane"/>
    <property type="evidence" value="ECO:0007669"/>
    <property type="project" value="TreeGrafter"/>
</dbReference>
<evidence type="ECO:0000313" key="7">
    <source>
        <dbReference type="Proteomes" id="UP000639403"/>
    </source>
</evidence>
<dbReference type="InterPro" id="IPR011701">
    <property type="entry name" value="MFS"/>
</dbReference>
<keyword evidence="4 5" id="KW-0472">Membrane</keyword>
<dbReference type="EMBL" id="JADOXO010000328">
    <property type="protein sequence ID" value="KAF9806548.1"/>
    <property type="molecule type" value="Genomic_DNA"/>
</dbReference>
<proteinExistence type="predicted"/>
<dbReference type="Proteomes" id="UP000639403">
    <property type="component" value="Unassembled WGS sequence"/>
</dbReference>
<dbReference type="SUPFAM" id="SSF103473">
    <property type="entry name" value="MFS general substrate transporter"/>
    <property type="match status" value="1"/>
</dbReference>
<evidence type="ECO:0000256" key="1">
    <source>
        <dbReference type="ARBA" id="ARBA00004141"/>
    </source>
</evidence>
<dbReference type="GO" id="GO:0022857">
    <property type="term" value="F:transmembrane transporter activity"/>
    <property type="evidence" value="ECO:0007669"/>
    <property type="project" value="InterPro"/>
</dbReference>
<evidence type="ECO:0000256" key="3">
    <source>
        <dbReference type="ARBA" id="ARBA00022989"/>
    </source>
</evidence>
<keyword evidence="2 5" id="KW-0812">Transmembrane</keyword>
<dbReference type="AlphaFoldDB" id="A0A8H7TZ64"/>
<reference evidence="6" key="2">
    <citation type="journal article" name="Front. Microbiol.">
        <title>Degradative Capacity of Two Strains of Rhodonia placenta: From Phenotype to Genotype.</title>
        <authorList>
            <person name="Kolle M."/>
            <person name="Horta M.A.C."/>
            <person name="Nowrousian M."/>
            <person name="Ohm R.A."/>
            <person name="Benz J.P."/>
            <person name="Pilgard A."/>
        </authorList>
    </citation>
    <scope>NUCLEOTIDE SEQUENCE</scope>
    <source>
        <strain evidence="6">FPRL280</strain>
    </source>
</reference>
<reference evidence="6" key="1">
    <citation type="submission" date="2020-11" db="EMBL/GenBank/DDBJ databases">
        <authorList>
            <person name="Koelle M."/>
            <person name="Horta M.A.C."/>
            <person name="Nowrousian M."/>
            <person name="Ohm R.A."/>
            <person name="Benz P."/>
            <person name="Pilgard A."/>
        </authorList>
    </citation>
    <scope>NUCLEOTIDE SEQUENCE</scope>
    <source>
        <strain evidence="6">FPRL280</strain>
    </source>
</reference>
<protein>
    <recommendedName>
        <fullName evidence="8">Major facilitator superfamily (MFS) profile domain-containing protein</fullName>
    </recommendedName>
</protein>
<dbReference type="PANTHER" id="PTHR23502:SF173">
    <property type="entry name" value="MFS-MULTIDRUG-RESISTANCE TRANSPORTER-RELATED"/>
    <property type="match status" value="1"/>
</dbReference>
<evidence type="ECO:0000313" key="6">
    <source>
        <dbReference type="EMBL" id="KAF9806548.1"/>
    </source>
</evidence>
<dbReference type="InterPro" id="IPR036259">
    <property type="entry name" value="MFS_trans_sf"/>
</dbReference>
<dbReference type="Gene3D" id="1.20.1720.10">
    <property type="entry name" value="Multidrug resistance protein D"/>
    <property type="match status" value="1"/>
</dbReference>
<dbReference type="Pfam" id="PF07690">
    <property type="entry name" value="MFS_1"/>
    <property type="match status" value="1"/>
</dbReference>
<dbReference type="PANTHER" id="PTHR23502">
    <property type="entry name" value="MAJOR FACILITATOR SUPERFAMILY"/>
    <property type="match status" value="1"/>
</dbReference>
<evidence type="ECO:0000256" key="5">
    <source>
        <dbReference type="SAM" id="Phobius"/>
    </source>
</evidence>
<evidence type="ECO:0008006" key="8">
    <source>
        <dbReference type="Google" id="ProtNLM"/>
    </source>
</evidence>
<evidence type="ECO:0000256" key="2">
    <source>
        <dbReference type="ARBA" id="ARBA00022692"/>
    </source>
</evidence>
<keyword evidence="3 5" id="KW-1133">Transmembrane helix</keyword>
<evidence type="ECO:0000256" key="4">
    <source>
        <dbReference type="ARBA" id="ARBA00023136"/>
    </source>
</evidence>
<name>A0A8H7TZ64_9APHY</name>
<gene>
    <name evidence="6" type="ORF">IEO21_08661</name>
</gene>
<comment type="caution">
    <text evidence="6">The sequence shown here is derived from an EMBL/GenBank/DDBJ whole genome shotgun (WGS) entry which is preliminary data.</text>
</comment>
<organism evidence="6 7">
    <name type="scientific">Rhodonia placenta</name>
    <dbReference type="NCBI Taxonomy" id="104341"/>
    <lineage>
        <taxon>Eukaryota</taxon>
        <taxon>Fungi</taxon>
        <taxon>Dikarya</taxon>
        <taxon>Basidiomycota</taxon>
        <taxon>Agaricomycotina</taxon>
        <taxon>Agaricomycetes</taxon>
        <taxon>Polyporales</taxon>
        <taxon>Adustoporiaceae</taxon>
        <taxon>Rhodonia</taxon>
    </lineage>
</organism>